<feature type="domain" description="SERRATE/Ars2 N-terminal" evidence="8">
    <location>
        <begin position="155"/>
        <end position="264"/>
    </location>
</feature>
<organism evidence="9 10">
    <name type="scientific">Dermatophagoides pteronyssinus</name>
    <name type="common">European house dust mite</name>
    <dbReference type="NCBI Taxonomy" id="6956"/>
    <lineage>
        <taxon>Eukaryota</taxon>
        <taxon>Metazoa</taxon>
        <taxon>Ecdysozoa</taxon>
        <taxon>Arthropoda</taxon>
        <taxon>Chelicerata</taxon>
        <taxon>Arachnida</taxon>
        <taxon>Acari</taxon>
        <taxon>Acariformes</taxon>
        <taxon>Sarcoptiformes</taxon>
        <taxon>Astigmata</taxon>
        <taxon>Psoroptidia</taxon>
        <taxon>Analgoidea</taxon>
        <taxon>Pyroglyphidae</taxon>
        <taxon>Dermatophagoidinae</taxon>
        <taxon>Dermatophagoides</taxon>
    </lineage>
</organism>
<name>A0A6P6XR11_DERPT</name>
<feature type="region of interest" description="Disordered" evidence="6">
    <location>
        <begin position="806"/>
        <end position="852"/>
    </location>
</feature>
<dbReference type="OMA" id="FEDKIMQ"/>
<protein>
    <recommendedName>
        <fullName evidence="3">Serrate RNA effector molecule homolog</fullName>
    </recommendedName>
    <alternativeName>
        <fullName evidence="5">Arsenite-resistance protein 2 homolog</fullName>
    </alternativeName>
</protein>
<evidence type="ECO:0000256" key="1">
    <source>
        <dbReference type="ARBA" id="ARBA00004123"/>
    </source>
</evidence>
<dbReference type="Gene3D" id="3.30.70.330">
    <property type="match status" value="1"/>
</dbReference>
<keyword evidence="4" id="KW-0539">Nucleus</keyword>
<dbReference type="PANTHER" id="PTHR13165">
    <property type="entry name" value="ARSENITE-RESISTANCE PROTEIN 2"/>
    <property type="match status" value="1"/>
</dbReference>
<dbReference type="Pfam" id="PF04959">
    <property type="entry name" value="ARS2"/>
    <property type="match status" value="1"/>
</dbReference>
<comment type="subcellular location">
    <subcellularLocation>
        <location evidence="1">Nucleus</location>
    </subcellularLocation>
</comment>
<dbReference type="AlphaFoldDB" id="A0A6P6XR11"/>
<dbReference type="InterPro" id="IPR007042">
    <property type="entry name" value="SERRATE/Ars2_C"/>
</dbReference>
<dbReference type="GO" id="GO:0016604">
    <property type="term" value="C:nuclear body"/>
    <property type="evidence" value="ECO:0007669"/>
    <property type="project" value="TreeGrafter"/>
</dbReference>
<feature type="region of interest" description="Disordered" evidence="6">
    <location>
        <begin position="566"/>
        <end position="590"/>
    </location>
</feature>
<dbReference type="OrthoDB" id="342064at2759"/>
<dbReference type="InterPro" id="IPR039727">
    <property type="entry name" value="SE/Ars2"/>
</dbReference>
<evidence type="ECO:0000256" key="4">
    <source>
        <dbReference type="ARBA" id="ARBA00023242"/>
    </source>
</evidence>
<dbReference type="InParanoid" id="A0A6P6XR11"/>
<evidence type="ECO:0000259" key="8">
    <source>
        <dbReference type="Pfam" id="PF12066"/>
    </source>
</evidence>
<feature type="compositionally biased region" description="Basic and acidic residues" evidence="6">
    <location>
        <begin position="427"/>
        <end position="439"/>
    </location>
</feature>
<dbReference type="KEGG" id="dpte:113790376"/>
<feature type="compositionally biased region" description="Basic and acidic residues" evidence="6">
    <location>
        <begin position="402"/>
        <end position="418"/>
    </location>
</feature>
<evidence type="ECO:0000259" key="7">
    <source>
        <dbReference type="Pfam" id="PF04959"/>
    </source>
</evidence>
<gene>
    <name evidence="10" type="primary">LOC113790376</name>
</gene>
<sequence length="918" mass="105775">MADSDDDYDRRRGRDKFRRERNDYNDRNVNNRRDDWTPDSWSSQRDRNQSSGGGGRRDYRDNYNSGRMNYSRNDRYSPADRNVGGDMSPPIKRIRSTGVTRDWDERYSNYDSGYGHGVSVGVGHHNIGITHYRDNYGQHDRERDDEYQPPMMTFKQFVNEQDDHLDVEILITKYNDYKCDFKRTQIQEFFNRHKDEEWFRCKYFPDEMERRKTKMQQTYQNRLNVFMELYEKKYFDNVSLDVDKAEQIIKVLDAAVIKMEGGNDFDLNALNNEFDEQQQQQKNTDSIFAIDSSSTTKASFTTTTTAAAATIGSSVSSSGGDKTIDDNVTANDNCNVDDNDNNDAKMHDESDQKNNDDEEDKMNAVDEEKPMIEDGEASQTPKTMMDDHGESGDGELIEEGEDASKDDIDEHQQQHNDSKQQQQQSQEKNESENSNEKKPRALHKTCSIFFRNIAPSITRQEIEDECRKFPGFLRLAISEPQMDRRFNRRGWATYERTVNIREICWNLNNVKIRGTELSPIVNRDLTRRIRSINGISSDKTVVRADIRHAAKLIMKLDQQKKLWEETEDEANNNEPRNGSTNTLSTPSRNPLMKNITDYLIEEASAEEAELLGTSVEDPAISSAEIGESGETNGNSTSCTNDGTQLERDEELIKVLDRLLFYLRIVHSIDYYNHCDYANEDEMPNRIGLVHARGLISSARVTSVEITEYIKDFENKILSTLLKPIPEITAEEAKKLGLKNIDDAVDAFIKENTKELGEGKWLCPLSNKKFMGPEFVRKHILNKHGERVEQVKAETVYFNNYIMDPKRPQLPEHPLNRPPQLNQQQSSQQQQQTARHEPLLSGPHGFVYNHRGGAGGGNHMPNIIGGNVYPRFGNPHPPPYLLHGQIMDSYMRPNLKRREPTTASRDTVDYDDVAFEELI</sequence>
<comment type="similarity">
    <text evidence="2">Belongs to the ARS2 family.</text>
</comment>
<dbReference type="Proteomes" id="UP000515146">
    <property type="component" value="Unplaced"/>
</dbReference>
<dbReference type="Pfam" id="PF12066">
    <property type="entry name" value="SERRATE_Ars2_N"/>
    <property type="match status" value="1"/>
</dbReference>
<dbReference type="FunCoup" id="A0A6P6XR11">
    <property type="interactions" value="1882"/>
</dbReference>
<dbReference type="InterPro" id="IPR035979">
    <property type="entry name" value="RBD_domain_sf"/>
</dbReference>
<keyword evidence="9" id="KW-1185">Reference proteome</keyword>
<dbReference type="InterPro" id="IPR012677">
    <property type="entry name" value="Nucleotide-bd_a/b_plait_sf"/>
</dbReference>
<feature type="compositionally biased region" description="Basic and acidic residues" evidence="6">
    <location>
        <begin position="8"/>
        <end position="36"/>
    </location>
</feature>
<feature type="region of interest" description="Disordered" evidence="6">
    <location>
        <begin position="312"/>
        <end position="441"/>
    </location>
</feature>
<feature type="compositionally biased region" description="Basic and acidic residues" evidence="6">
    <location>
        <begin position="342"/>
        <end position="372"/>
    </location>
</feature>
<feature type="domain" description="SERRATE/Ars2 C-terminal" evidence="7">
    <location>
        <begin position="692"/>
        <end position="864"/>
    </location>
</feature>
<feature type="compositionally biased region" description="Acidic residues" evidence="6">
    <location>
        <begin position="392"/>
        <end position="401"/>
    </location>
</feature>
<evidence type="ECO:0000256" key="3">
    <source>
        <dbReference type="ARBA" id="ARBA00017364"/>
    </source>
</evidence>
<evidence type="ECO:0000256" key="5">
    <source>
        <dbReference type="ARBA" id="ARBA00030701"/>
    </source>
</evidence>
<dbReference type="InterPro" id="IPR021933">
    <property type="entry name" value="SERRATE/Ars2_N"/>
</dbReference>
<feature type="compositionally biased region" description="Polar residues" evidence="6">
    <location>
        <begin position="572"/>
        <end position="588"/>
    </location>
</feature>
<evidence type="ECO:0000256" key="2">
    <source>
        <dbReference type="ARBA" id="ARBA00005407"/>
    </source>
</evidence>
<evidence type="ECO:0000313" key="9">
    <source>
        <dbReference type="Proteomes" id="UP000515146"/>
    </source>
</evidence>
<proteinExistence type="inferred from homology"/>
<dbReference type="SUPFAM" id="SSF54928">
    <property type="entry name" value="RNA-binding domain, RBD"/>
    <property type="match status" value="1"/>
</dbReference>
<reference evidence="10" key="1">
    <citation type="submission" date="2025-08" db="UniProtKB">
        <authorList>
            <consortium name="RefSeq"/>
        </authorList>
    </citation>
    <scope>IDENTIFICATION</scope>
    <source>
        <strain evidence="10">Airmid</strain>
    </source>
</reference>
<dbReference type="CTD" id="35539"/>
<accession>A0A6P6XR11</accession>
<dbReference type="GO" id="GO:0003676">
    <property type="term" value="F:nucleic acid binding"/>
    <property type="evidence" value="ECO:0007669"/>
    <property type="project" value="InterPro"/>
</dbReference>
<evidence type="ECO:0000256" key="6">
    <source>
        <dbReference type="SAM" id="MobiDB-lite"/>
    </source>
</evidence>
<dbReference type="PANTHER" id="PTHR13165:SF0">
    <property type="entry name" value="SERRATE RNA EFFECTOR MOLECULE HOMOLOG"/>
    <property type="match status" value="1"/>
</dbReference>
<evidence type="ECO:0000313" key="10">
    <source>
        <dbReference type="RefSeq" id="XP_027195840.1"/>
    </source>
</evidence>
<dbReference type="RefSeq" id="XP_027195840.1">
    <property type="nucleotide sequence ID" value="XM_027340039.1"/>
</dbReference>
<feature type="compositionally biased region" description="Low complexity" evidence="6">
    <location>
        <begin position="822"/>
        <end position="831"/>
    </location>
</feature>
<dbReference type="GO" id="GO:0031053">
    <property type="term" value="P:primary miRNA processing"/>
    <property type="evidence" value="ECO:0007669"/>
    <property type="project" value="TreeGrafter"/>
</dbReference>
<feature type="region of interest" description="Disordered" evidence="6">
    <location>
        <begin position="1"/>
        <end position="93"/>
    </location>
</feature>